<feature type="region of interest" description="Disordered" evidence="1">
    <location>
        <begin position="288"/>
        <end position="337"/>
    </location>
</feature>
<dbReference type="EMBL" id="JADNYJ010000145">
    <property type="protein sequence ID" value="KAF8879877.1"/>
    <property type="molecule type" value="Genomic_DNA"/>
</dbReference>
<protein>
    <submittedName>
        <fullName evidence="2">Uncharacterized protein</fullName>
    </submittedName>
</protein>
<dbReference type="AlphaFoldDB" id="A0A9P5NC48"/>
<proteinExistence type="predicted"/>
<reference evidence="2" key="1">
    <citation type="submission" date="2020-11" db="EMBL/GenBank/DDBJ databases">
        <authorList>
            <consortium name="DOE Joint Genome Institute"/>
            <person name="Ahrendt S."/>
            <person name="Riley R."/>
            <person name="Andreopoulos W."/>
            <person name="LaButti K."/>
            <person name="Pangilinan J."/>
            <person name="Ruiz-duenas F.J."/>
            <person name="Barrasa J.M."/>
            <person name="Sanchez-Garcia M."/>
            <person name="Camarero S."/>
            <person name="Miyauchi S."/>
            <person name="Serrano A."/>
            <person name="Linde D."/>
            <person name="Babiker R."/>
            <person name="Drula E."/>
            <person name="Ayuso-Fernandez I."/>
            <person name="Pacheco R."/>
            <person name="Padilla G."/>
            <person name="Ferreira P."/>
            <person name="Barriuso J."/>
            <person name="Kellner H."/>
            <person name="Castanera R."/>
            <person name="Alfaro M."/>
            <person name="Ramirez L."/>
            <person name="Pisabarro A.G."/>
            <person name="Kuo A."/>
            <person name="Tritt A."/>
            <person name="Lipzen A."/>
            <person name="He G."/>
            <person name="Yan M."/>
            <person name="Ng V."/>
            <person name="Cullen D."/>
            <person name="Martin F."/>
            <person name="Rosso M.-N."/>
            <person name="Henrissat B."/>
            <person name="Hibbett D."/>
            <person name="Martinez A.T."/>
            <person name="Grigoriev I.V."/>
        </authorList>
    </citation>
    <scope>NUCLEOTIDE SEQUENCE</scope>
    <source>
        <strain evidence="2">AH 44721</strain>
    </source>
</reference>
<evidence type="ECO:0000313" key="2">
    <source>
        <dbReference type="EMBL" id="KAF8879877.1"/>
    </source>
</evidence>
<feature type="region of interest" description="Disordered" evidence="1">
    <location>
        <begin position="1"/>
        <end position="48"/>
    </location>
</feature>
<keyword evidence="3" id="KW-1185">Reference proteome</keyword>
<sequence length="439" mass="46572">MNTTGAGLPANATQPASAAQPAGASSVPPALVTSSSTPMSAPASTPNAAPATQVTMAAPTNLNVSTTIVPNPNRFNRSFYSLSQCAFWDLVYMVLAITSGISGASYMRVIGWDATMQAFRDALVNREVRFAGPSTSAQSRQTQQSSNPTPPSHTVPFRQQTPRVLFPPRTPLPISPTPCVVPETPLPTPGQQGNPITINDTPFPQTSAAERPDFFHHVARPGFVPSRGFAPPGVSLFQPAPHPPVANADTDAQILEPAPEPHAYASTGVQTQPVFLLSALSSLAQATVTADKEPSDPDSDGYEMARDSTPSPDSNPCKCKSPDVEDNKGLQKTPPSRCRHVVQVYDSPEEGPSHLPSYPRIDPPGYFSLALLNLQCPPSPRSSGSTRAVYATSSPAHQDTSKDEYDCLTNLGDPELFDEVCKSCDEAQEIFAKHAKCSG</sequence>
<organism evidence="2 3">
    <name type="scientific">Gymnopilus junonius</name>
    <name type="common">Spectacular rustgill mushroom</name>
    <name type="synonym">Gymnopilus spectabilis subsp. junonius</name>
    <dbReference type="NCBI Taxonomy" id="109634"/>
    <lineage>
        <taxon>Eukaryota</taxon>
        <taxon>Fungi</taxon>
        <taxon>Dikarya</taxon>
        <taxon>Basidiomycota</taxon>
        <taxon>Agaricomycotina</taxon>
        <taxon>Agaricomycetes</taxon>
        <taxon>Agaricomycetidae</taxon>
        <taxon>Agaricales</taxon>
        <taxon>Agaricineae</taxon>
        <taxon>Hymenogastraceae</taxon>
        <taxon>Gymnopilus</taxon>
    </lineage>
</organism>
<accession>A0A9P5NC48</accession>
<comment type="caution">
    <text evidence="2">The sequence shown here is derived from an EMBL/GenBank/DDBJ whole genome shotgun (WGS) entry which is preliminary data.</text>
</comment>
<feature type="compositionally biased region" description="Low complexity" evidence="1">
    <location>
        <begin position="134"/>
        <end position="146"/>
    </location>
</feature>
<feature type="compositionally biased region" description="Polar residues" evidence="1">
    <location>
        <begin position="381"/>
        <end position="398"/>
    </location>
</feature>
<feature type="region of interest" description="Disordered" evidence="1">
    <location>
        <begin position="132"/>
        <end position="158"/>
    </location>
</feature>
<feature type="region of interest" description="Disordered" evidence="1">
    <location>
        <begin position="378"/>
        <end position="401"/>
    </location>
</feature>
<feature type="compositionally biased region" description="Basic and acidic residues" evidence="1">
    <location>
        <begin position="320"/>
        <end position="329"/>
    </location>
</feature>
<evidence type="ECO:0000313" key="3">
    <source>
        <dbReference type="Proteomes" id="UP000724874"/>
    </source>
</evidence>
<evidence type="ECO:0000256" key="1">
    <source>
        <dbReference type="SAM" id="MobiDB-lite"/>
    </source>
</evidence>
<dbReference type="Proteomes" id="UP000724874">
    <property type="component" value="Unassembled WGS sequence"/>
</dbReference>
<name>A0A9P5NC48_GYMJU</name>
<feature type="compositionally biased region" description="Low complexity" evidence="1">
    <location>
        <begin position="9"/>
        <end position="48"/>
    </location>
</feature>
<gene>
    <name evidence="2" type="ORF">CPB84DRAFT_1851980</name>
</gene>